<keyword evidence="6" id="KW-1185">Reference proteome</keyword>
<keyword evidence="1" id="KW-0812">Transmembrane</keyword>
<dbReference type="Proteomes" id="UP000307201">
    <property type="component" value="Unassembled WGS sequence"/>
</dbReference>
<feature type="domain" description="YcxB-like C-terminal" evidence="2">
    <location>
        <begin position="125"/>
        <end position="166"/>
    </location>
</feature>
<evidence type="ECO:0000313" key="4">
    <source>
        <dbReference type="EMBL" id="TLQ05228.1"/>
    </source>
</evidence>
<dbReference type="AlphaFoldDB" id="A0A5R9BWZ5"/>
<reference evidence="3 6" key="2">
    <citation type="submission" date="2024-08" db="EMBL/GenBank/DDBJ databases">
        <authorList>
            <person name="Arias E."/>
        </authorList>
    </citation>
    <scope>NUCLEOTIDE SEQUENCE [LARGE SCALE GENOMIC DNA]</scope>
    <source>
        <strain evidence="3 6">FAM 24106</strain>
    </source>
</reference>
<feature type="transmembrane region" description="Helical" evidence="1">
    <location>
        <begin position="34"/>
        <end position="53"/>
    </location>
</feature>
<keyword evidence="1" id="KW-0472">Membrane</keyword>
<dbReference type="RefSeq" id="WP_138473054.1">
    <property type="nucleotide sequence ID" value="NZ_JBGQQG010000038.1"/>
</dbReference>
<organism evidence="4 5">
    <name type="scientific">Marinilactibacillus psychrotolerans</name>
    <dbReference type="NCBI Taxonomy" id="191770"/>
    <lineage>
        <taxon>Bacteria</taxon>
        <taxon>Bacillati</taxon>
        <taxon>Bacillota</taxon>
        <taxon>Bacilli</taxon>
        <taxon>Lactobacillales</taxon>
        <taxon>Carnobacteriaceae</taxon>
        <taxon>Marinilactibacillus</taxon>
    </lineage>
</organism>
<dbReference type="Proteomes" id="UP001625374">
    <property type="component" value="Unassembled WGS sequence"/>
</dbReference>
<proteinExistence type="predicted"/>
<comment type="caution">
    <text evidence="4">The sequence shown here is derived from an EMBL/GenBank/DDBJ whole genome shotgun (WGS) entry which is preliminary data.</text>
</comment>
<keyword evidence="1" id="KW-1133">Transmembrane helix</keyword>
<dbReference type="OrthoDB" id="2866610at2"/>
<protein>
    <submittedName>
        <fullName evidence="4">YcxB family protein</fullName>
    </submittedName>
</protein>
<dbReference type="Pfam" id="PF14317">
    <property type="entry name" value="YcxB"/>
    <property type="match status" value="1"/>
</dbReference>
<feature type="transmembrane region" description="Helical" evidence="1">
    <location>
        <begin position="65"/>
        <end position="86"/>
    </location>
</feature>
<evidence type="ECO:0000313" key="6">
    <source>
        <dbReference type="Proteomes" id="UP001625374"/>
    </source>
</evidence>
<dbReference type="EMBL" id="JBGQQK010000034">
    <property type="protein sequence ID" value="MFL2103622.1"/>
    <property type="molecule type" value="Genomic_DNA"/>
</dbReference>
<evidence type="ECO:0000313" key="5">
    <source>
        <dbReference type="Proteomes" id="UP000307201"/>
    </source>
</evidence>
<sequence length="179" mass="20809">MKEENKQIVFTGALSLDDAHKSTRYQLIVKRKYPITYLVVTMSALSFLLYYAFKDESTSQQTAIILTMGTMAVGLICLAIAAYYIYKKRSKDLYKMDPIISKEAKYTANDGGLKIEIMNEVVRYHKWEDLLESYEFSDMFLIYVNSISIIYIPKSFFETQEDTKNFGTLLSQKTKFKVR</sequence>
<evidence type="ECO:0000313" key="3">
    <source>
        <dbReference type="EMBL" id="MFL2103622.1"/>
    </source>
</evidence>
<gene>
    <name evidence="3" type="ORF">ACEN37_10165</name>
    <name evidence="4" type="ORF">FEZ48_12720</name>
</gene>
<dbReference type="EMBL" id="VBTE01000057">
    <property type="protein sequence ID" value="TLQ05228.1"/>
    <property type="molecule type" value="Genomic_DNA"/>
</dbReference>
<name>A0A5R9BWZ5_9LACT</name>
<accession>A0A5R9BWZ5</accession>
<evidence type="ECO:0000259" key="2">
    <source>
        <dbReference type="Pfam" id="PF14317"/>
    </source>
</evidence>
<dbReference type="InterPro" id="IPR025588">
    <property type="entry name" value="YcxB-like_C"/>
</dbReference>
<evidence type="ECO:0000256" key="1">
    <source>
        <dbReference type="SAM" id="Phobius"/>
    </source>
</evidence>
<reference evidence="4 5" key="1">
    <citation type="submission" date="2019-05" db="EMBL/GenBank/DDBJ databases">
        <title>The metagenome of a microbial culture collection derived from dairy environment covers the genomic content of the human microbiome.</title>
        <authorList>
            <person name="Roder T."/>
            <person name="Wuthrich D."/>
            <person name="Sattari Z."/>
            <person name="Von Ah U."/>
            <person name="Bar C."/>
            <person name="Ronchi F."/>
            <person name="Macpherson A.J."/>
            <person name="Ganal-Vonarburg S.C."/>
            <person name="Bruggmann R."/>
            <person name="Vergeres G."/>
        </authorList>
    </citation>
    <scope>NUCLEOTIDE SEQUENCE [LARGE SCALE GENOMIC DNA]</scope>
    <source>
        <strain evidence="4 5">FAM 24235</strain>
    </source>
</reference>